<dbReference type="GO" id="GO:0008652">
    <property type="term" value="P:amino acid biosynthetic process"/>
    <property type="evidence" value="ECO:0007669"/>
    <property type="project" value="UniProtKB-ARBA"/>
</dbReference>
<evidence type="ECO:0000256" key="1">
    <source>
        <dbReference type="ARBA" id="ARBA00001933"/>
    </source>
</evidence>
<comment type="cofactor">
    <cofactor evidence="1 5">
        <name>pyridoxal 5'-phosphate</name>
        <dbReference type="ChEBI" id="CHEBI:597326"/>
    </cofactor>
</comment>
<dbReference type="PANTHER" id="PTHR42743:SF11">
    <property type="entry name" value="AMINODEOXYCHORISMATE LYASE"/>
    <property type="match status" value="1"/>
</dbReference>
<dbReference type="eggNOG" id="COG0115">
    <property type="taxonomic scope" value="Bacteria"/>
</dbReference>
<organism evidence="6 7">
    <name type="scientific">Streptomyces bingchenggensis (strain BCW-1)</name>
    <dbReference type="NCBI Taxonomy" id="749414"/>
    <lineage>
        <taxon>Bacteria</taxon>
        <taxon>Bacillati</taxon>
        <taxon>Actinomycetota</taxon>
        <taxon>Actinomycetes</taxon>
        <taxon>Kitasatosporales</taxon>
        <taxon>Streptomycetaceae</taxon>
        <taxon>Streptomyces</taxon>
    </lineage>
</organism>
<protein>
    <submittedName>
        <fullName evidence="6">Branched-chain-amino-acid transaminase</fullName>
    </submittedName>
</protein>
<dbReference type="HOGENOM" id="CLU_1288252_0_0_11"/>
<accession>D7CH99</accession>
<evidence type="ECO:0000313" key="6">
    <source>
        <dbReference type="EMBL" id="ADI04934.1"/>
    </source>
</evidence>
<sequence>MELLQDLGRFVPQYGGTVEHEVVYRPGNDGRAYSQSRNAIRPHTEAPGWHPSPRHLALYCHRQARCGGGHTDLLDWKLLEKLLDADDLALLTPSGHVSECSAANVFLVKSGVLHTPSVEQGILPGITRATVLDLARGAGITVVERPVAHAELYTADELFVTGTATGVVPVESLDDRPTTTRGAGPVTTALRDAYRQAAAGRHPAAADWLTHVGG</sequence>
<dbReference type="Gene3D" id="3.20.10.10">
    <property type="entry name" value="D-amino Acid Aminotransferase, subunit A, domain 2"/>
    <property type="match status" value="1"/>
</dbReference>
<dbReference type="PROSITE" id="PS00770">
    <property type="entry name" value="AA_TRANSFER_CLASS_4"/>
    <property type="match status" value="1"/>
</dbReference>
<dbReference type="GO" id="GO:0046394">
    <property type="term" value="P:carboxylic acid biosynthetic process"/>
    <property type="evidence" value="ECO:0007669"/>
    <property type="project" value="UniProtKB-ARBA"/>
</dbReference>
<dbReference type="Proteomes" id="UP000000377">
    <property type="component" value="Chromosome"/>
</dbReference>
<dbReference type="InterPro" id="IPR036038">
    <property type="entry name" value="Aminotransferase-like"/>
</dbReference>
<name>D7CH99_STRBB</name>
<dbReference type="CDD" id="cd00449">
    <property type="entry name" value="PLPDE_IV"/>
    <property type="match status" value="1"/>
</dbReference>
<evidence type="ECO:0000256" key="3">
    <source>
        <dbReference type="ARBA" id="ARBA00022898"/>
    </source>
</evidence>
<keyword evidence="7" id="KW-1185">Reference proteome</keyword>
<evidence type="ECO:0000256" key="5">
    <source>
        <dbReference type="RuleBase" id="RU004516"/>
    </source>
</evidence>
<dbReference type="SUPFAM" id="SSF56752">
    <property type="entry name" value="D-aminoacid aminotransferase-like PLP-dependent enzymes"/>
    <property type="match status" value="1"/>
</dbReference>
<dbReference type="GO" id="GO:0003824">
    <property type="term" value="F:catalytic activity"/>
    <property type="evidence" value="ECO:0007669"/>
    <property type="project" value="InterPro"/>
</dbReference>
<keyword evidence="3 5" id="KW-0663">Pyridoxal phosphate</keyword>
<dbReference type="STRING" id="749414.SBI_01813"/>
<dbReference type="Pfam" id="PF01063">
    <property type="entry name" value="Aminotran_4"/>
    <property type="match status" value="1"/>
</dbReference>
<reference evidence="6 7" key="1">
    <citation type="journal article" date="2010" name="J. Bacteriol.">
        <title>Genome sequence of the milbemycin-producing bacterium Streptomyces bingchenggensis.</title>
        <authorList>
            <person name="Wang X.J."/>
            <person name="Yan Y.J."/>
            <person name="Zhang B."/>
            <person name="An J."/>
            <person name="Wang J.J."/>
            <person name="Tian J."/>
            <person name="Jiang L."/>
            <person name="Chen Y.H."/>
            <person name="Huang S.X."/>
            <person name="Yin M."/>
            <person name="Zhang J."/>
            <person name="Gao A.L."/>
            <person name="Liu C.X."/>
            <person name="Zhu Z.X."/>
            <person name="Xiang W.S."/>
        </authorList>
    </citation>
    <scope>NUCLEOTIDE SEQUENCE [LARGE SCALE GENOMIC DNA]</scope>
    <source>
        <strain evidence="6 7">BCW-1</strain>
    </source>
</reference>
<evidence type="ECO:0000256" key="2">
    <source>
        <dbReference type="ARBA" id="ARBA00009320"/>
    </source>
</evidence>
<proteinExistence type="inferred from homology"/>
<dbReference type="KEGG" id="sbh:SBI_01813"/>
<dbReference type="InterPro" id="IPR001544">
    <property type="entry name" value="Aminotrans_IV"/>
</dbReference>
<dbReference type="InterPro" id="IPR018300">
    <property type="entry name" value="Aminotrans_IV_CS"/>
</dbReference>
<dbReference type="PANTHER" id="PTHR42743">
    <property type="entry name" value="AMINO-ACID AMINOTRANSFERASE"/>
    <property type="match status" value="1"/>
</dbReference>
<comment type="similarity">
    <text evidence="2 4">Belongs to the class-IV pyridoxal-phosphate-dependent aminotransferase family.</text>
</comment>
<dbReference type="EMBL" id="CP002047">
    <property type="protein sequence ID" value="ADI04934.1"/>
    <property type="molecule type" value="Genomic_DNA"/>
</dbReference>
<evidence type="ECO:0000313" key="7">
    <source>
        <dbReference type="Proteomes" id="UP000000377"/>
    </source>
</evidence>
<dbReference type="FunFam" id="3.20.10.10:FF:000002">
    <property type="entry name" value="D-alanine aminotransferase"/>
    <property type="match status" value="1"/>
</dbReference>
<dbReference type="RefSeq" id="WP_014174413.1">
    <property type="nucleotide sequence ID" value="NC_016582.1"/>
</dbReference>
<dbReference type="AlphaFoldDB" id="D7CH99"/>
<dbReference type="InterPro" id="IPR043132">
    <property type="entry name" value="BCAT-like_C"/>
</dbReference>
<gene>
    <name evidence="6" type="ordered locus">SBI_01813</name>
</gene>
<dbReference type="InterPro" id="IPR050571">
    <property type="entry name" value="Class-IV_PLP-Dep_Aminotrnsfr"/>
</dbReference>
<evidence type="ECO:0000256" key="4">
    <source>
        <dbReference type="RuleBase" id="RU004106"/>
    </source>
</evidence>
<dbReference type="PATRIC" id="fig|749414.3.peg.1875"/>